<comment type="caution">
    <text evidence="2">The sequence shown here is derived from an EMBL/GenBank/DDBJ whole genome shotgun (WGS) entry which is preliminary data.</text>
</comment>
<dbReference type="AlphaFoldDB" id="A0AAX6I3H4"/>
<sequence length="88" mass="10056">MEMFMITRIALQCIWSRMQKPAFSTILSCFSSPCSCLVAIGVVLNVVPLLAHVLIIMDKDAKGGFFYDLCFFVNMFFETTKIIFMNKK</sequence>
<evidence type="ECO:0000313" key="2">
    <source>
        <dbReference type="EMBL" id="KAJ6847453.1"/>
    </source>
</evidence>
<feature type="transmembrane region" description="Helical" evidence="1">
    <location>
        <begin position="21"/>
        <end position="44"/>
    </location>
</feature>
<protein>
    <submittedName>
        <fullName evidence="2">LIM domain-containing protein WLIM2b-like</fullName>
    </submittedName>
</protein>
<accession>A0AAX6I3H4</accession>
<dbReference type="Proteomes" id="UP001140949">
    <property type="component" value="Unassembled WGS sequence"/>
</dbReference>
<organism evidence="2 3">
    <name type="scientific">Iris pallida</name>
    <name type="common">Sweet iris</name>
    <dbReference type="NCBI Taxonomy" id="29817"/>
    <lineage>
        <taxon>Eukaryota</taxon>
        <taxon>Viridiplantae</taxon>
        <taxon>Streptophyta</taxon>
        <taxon>Embryophyta</taxon>
        <taxon>Tracheophyta</taxon>
        <taxon>Spermatophyta</taxon>
        <taxon>Magnoliopsida</taxon>
        <taxon>Liliopsida</taxon>
        <taxon>Asparagales</taxon>
        <taxon>Iridaceae</taxon>
        <taxon>Iridoideae</taxon>
        <taxon>Irideae</taxon>
        <taxon>Iris</taxon>
    </lineage>
</organism>
<keyword evidence="1" id="KW-0812">Transmembrane</keyword>
<proteinExistence type="predicted"/>
<feature type="transmembrane region" description="Helical" evidence="1">
    <location>
        <begin position="64"/>
        <end position="84"/>
    </location>
</feature>
<dbReference type="EMBL" id="JANAVB010005398">
    <property type="protein sequence ID" value="KAJ6847453.1"/>
    <property type="molecule type" value="Genomic_DNA"/>
</dbReference>
<keyword evidence="3" id="KW-1185">Reference proteome</keyword>
<keyword evidence="1" id="KW-0472">Membrane</keyword>
<name>A0AAX6I3H4_IRIPA</name>
<reference evidence="2" key="2">
    <citation type="submission" date="2023-04" db="EMBL/GenBank/DDBJ databases">
        <authorList>
            <person name="Bruccoleri R.E."/>
            <person name="Oakeley E.J."/>
            <person name="Faust A.-M."/>
            <person name="Dessus-Babus S."/>
            <person name="Altorfer M."/>
            <person name="Burckhardt D."/>
            <person name="Oertli M."/>
            <person name="Naumann U."/>
            <person name="Petersen F."/>
            <person name="Wong J."/>
        </authorList>
    </citation>
    <scope>NUCLEOTIDE SEQUENCE</scope>
    <source>
        <strain evidence="2">GSM-AAB239-AS_SAM_17_03QT</strain>
        <tissue evidence="2">Leaf</tissue>
    </source>
</reference>
<reference evidence="2" key="1">
    <citation type="journal article" date="2023" name="GigaByte">
        <title>Genome assembly of the bearded iris, Iris pallida Lam.</title>
        <authorList>
            <person name="Bruccoleri R.E."/>
            <person name="Oakeley E.J."/>
            <person name="Faust A.M.E."/>
            <person name="Altorfer M."/>
            <person name="Dessus-Babus S."/>
            <person name="Burckhardt D."/>
            <person name="Oertli M."/>
            <person name="Naumann U."/>
            <person name="Petersen F."/>
            <person name="Wong J."/>
        </authorList>
    </citation>
    <scope>NUCLEOTIDE SEQUENCE</scope>
    <source>
        <strain evidence="2">GSM-AAB239-AS_SAM_17_03QT</strain>
    </source>
</reference>
<evidence type="ECO:0000313" key="3">
    <source>
        <dbReference type="Proteomes" id="UP001140949"/>
    </source>
</evidence>
<keyword evidence="1" id="KW-1133">Transmembrane helix</keyword>
<gene>
    <name evidence="2" type="ORF">M6B38_277590</name>
</gene>
<evidence type="ECO:0000256" key="1">
    <source>
        <dbReference type="SAM" id="Phobius"/>
    </source>
</evidence>